<sequence length="101" mass="11060">MLGEHVEGNVEKSDESKMSLIFLTACFISITSAFLIEYMLGTLGVLMFGTGYANQFYPYIYNRSVASSSVLVSVVLAALYICGILAIQIRKHAKPTNTTLI</sequence>
<feature type="transmembrane region" description="Helical" evidence="1">
    <location>
        <begin position="20"/>
        <end position="48"/>
    </location>
</feature>
<keyword evidence="1" id="KW-1133">Transmembrane helix</keyword>
<keyword evidence="1" id="KW-0812">Transmembrane</keyword>
<dbReference type="EMBL" id="JAJJMB010000948">
    <property type="protein sequence ID" value="KAI3960286.1"/>
    <property type="molecule type" value="Genomic_DNA"/>
</dbReference>
<comment type="caution">
    <text evidence="2">The sequence shown here is derived from an EMBL/GenBank/DDBJ whole genome shotgun (WGS) entry which is preliminary data.</text>
</comment>
<dbReference type="Proteomes" id="UP001202328">
    <property type="component" value="Unassembled WGS sequence"/>
</dbReference>
<accession>A0AAD4TLU1</accession>
<organism evidence="2 3">
    <name type="scientific">Papaver atlanticum</name>
    <dbReference type="NCBI Taxonomy" id="357466"/>
    <lineage>
        <taxon>Eukaryota</taxon>
        <taxon>Viridiplantae</taxon>
        <taxon>Streptophyta</taxon>
        <taxon>Embryophyta</taxon>
        <taxon>Tracheophyta</taxon>
        <taxon>Spermatophyta</taxon>
        <taxon>Magnoliopsida</taxon>
        <taxon>Ranunculales</taxon>
        <taxon>Papaveraceae</taxon>
        <taxon>Papaveroideae</taxon>
        <taxon>Papaver</taxon>
    </lineage>
</organism>
<evidence type="ECO:0000256" key="1">
    <source>
        <dbReference type="SAM" id="Phobius"/>
    </source>
</evidence>
<keyword evidence="3" id="KW-1185">Reference proteome</keyword>
<keyword evidence="1" id="KW-0472">Membrane</keyword>
<gene>
    <name evidence="2" type="ORF">MKW98_017010</name>
</gene>
<evidence type="ECO:0000313" key="2">
    <source>
        <dbReference type="EMBL" id="KAI3960286.1"/>
    </source>
</evidence>
<proteinExistence type="predicted"/>
<dbReference type="AlphaFoldDB" id="A0AAD4TLU1"/>
<protein>
    <submittedName>
        <fullName evidence="2">Uncharacterized protein</fullName>
    </submittedName>
</protein>
<feature type="transmembrane region" description="Helical" evidence="1">
    <location>
        <begin position="68"/>
        <end position="87"/>
    </location>
</feature>
<name>A0AAD4TLU1_9MAGN</name>
<reference evidence="2" key="1">
    <citation type="submission" date="2022-04" db="EMBL/GenBank/DDBJ databases">
        <title>A functionally conserved STORR gene fusion in Papaver species that diverged 16.8 million years ago.</title>
        <authorList>
            <person name="Catania T."/>
        </authorList>
    </citation>
    <scope>NUCLEOTIDE SEQUENCE</scope>
    <source>
        <strain evidence="2">S-188037</strain>
    </source>
</reference>
<evidence type="ECO:0000313" key="3">
    <source>
        <dbReference type="Proteomes" id="UP001202328"/>
    </source>
</evidence>